<evidence type="ECO:0000313" key="2">
    <source>
        <dbReference type="Proteomes" id="UP000711995"/>
    </source>
</evidence>
<keyword evidence="2" id="KW-1185">Reference proteome</keyword>
<dbReference type="AlphaFoldDB" id="A0A968GAJ5"/>
<reference evidence="1 2" key="1">
    <citation type="submission" date="2020-03" db="EMBL/GenBank/DDBJ databases">
        <title>Spirochaetal bacteria isolated from arthropods constitute a novel genus Entomospira genus novum within the order Spirochaetales.</title>
        <authorList>
            <person name="Grana-Miraglia L."/>
            <person name="Sikutova S."/>
            <person name="Fingerle V."/>
            <person name="Sing A."/>
            <person name="Castillo-Ramirez S."/>
            <person name="Margos G."/>
            <person name="Rudolf I."/>
        </authorList>
    </citation>
    <scope>NUCLEOTIDE SEQUENCE [LARGE SCALE GENOMIC DNA]</scope>
    <source>
        <strain evidence="1 2">BR193</strain>
    </source>
</reference>
<dbReference type="Proteomes" id="UP000711995">
    <property type="component" value="Unassembled WGS sequence"/>
</dbReference>
<protein>
    <submittedName>
        <fullName evidence="1">Uncharacterized protein</fullName>
    </submittedName>
</protein>
<comment type="caution">
    <text evidence="1">The sequence shown here is derived from an EMBL/GenBank/DDBJ whole genome shotgun (WGS) entry which is preliminary data.</text>
</comment>
<proteinExistence type="predicted"/>
<evidence type="ECO:0000313" key="1">
    <source>
        <dbReference type="EMBL" id="NIZ41532.1"/>
    </source>
</evidence>
<name>A0A968GAJ5_9SPIO</name>
<accession>A0A968GAJ5</accession>
<sequence>MSVYKKINRETGEEALRYIVYDGNIKLGNDLTAVLSMVMTDGEGVYQDMRVHVKSYADGVYITISDNDLKMIMFNAHVYDGNTLLVMHHKAYSAEYDFSCSRSYAPDELEALYPSSEYDTVEVE</sequence>
<dbReference type="RefSeq" id="WP_167701154.1">
    <property type="nucleotide sequence ID" value="NZ_CP118177.1"/>
</dbReference>
<gene>
    <name evidence="1" type="ORF">HCT14_08420</name>
</gene>
<organism evidence="1 2">
    <name type="scientific">Entomospira entomophila</name>
    <dbReference type="NCBI Taxonomy" id="2719988"/>
    <lineage>
        <taxon>Bacteria</taxon>
        <taxon>Pseudomonadati</taxon>
        <taxon>Spirochaetota</taxon>
        <taxon>Spirochaetia</taxon>
        <taxon>Spirochaetales</taxon>
        <taxon>Spirochaetaceae</taxon>
        <taxon>Entomospira</taxon>
    </lineage>
</organism>
<dbReference type="EMBL" id="JAATLJ010000004">
    <property type="protein sequence ID" value="NIZ41532.1"/>
    <property type="molecule type" value="Genomic_DNA"/>
</dbReference>